<keyword evidence="2" id="KW-0472">Membrane</keyword>
<evidence type="ECO:0000313" key="3">
    <source>
        <dbReference type="EMBL" id="PWG01303.1"/>
    </source>
</evidence>
<feature type="transmembrane region" description="Helical" evidence="2">
    <location>
        <begin position="34"/>
        <end position="52"/>
    </location>
</feature>
<keyword evidence="4" id="KW-1185">Reference proteome</keyword>
<evidence type="ECO:0000256" key="2">
    <source>
        <dbReference type="SAM" id="Phobius"/>
    </source>
</evidence>
<accession>A0A2U2IYY3</accession>
<dbReference type="EMBL" id="QFFF01000002">
    <property type="protein sequence ID" value="PWG01303.1"/>
    <property type="molecule type" value="Genomic_DNA"/>
</dbReference>
<evidence type="ECO:0000313" key="4">
    <source>
        <dbReference type="Proteomes" id="UP000245916"/>
    </source>
</evidence>
<reference evidence="3 4" key="1">
    <citation type="submission" date="2018-05" db="EMBL/GenBank/DDBJ databases">
        <title>Genome of Sphingosinicella humi QZX222.</title>
        <authorList>
            <person name="Qiao Z."/>
            <person name="Wang G."/>
        </authorList>
    </citation>
    <scope>NUCLEOTIDE SEQUENCE [LARGE SCALE GENOMIC DNA]</scope>
    <source>
        <strain evidence="3 4">QZX222</strain>
    </source>
</reference>
<feature type="region of interest" description="Disordered" evidence="1">
    <location>
        <begin position="1"/>
        <end position="26"/>
    </location>
</feature>
<protein>
    <submittedName>
        <fullName evidence="3">Uncharacterized protein</fullName>
    </submittedName>
</protein>
<evidence type="ECO:0000256" key="1">
    <source>
        <dbReference type="SAM" id="MobiDB-lite"/>
    </source>
</evidence>
<dbReference type="AlphaFoldDB" id="A0A2U2IYY3"/>
<dbReference type="Proteomes" id="UP000245916">
    <property type="component" value="Unassembled WGS sequence"/>
</dbReference>
<sequence>MATAPALAQSVPQPATETSLGSQGESAQFEGGNILGYALLAAFGVASVWALIEIIDDDDGDDIPVSP</sequence>
<proteinExistence type="predicted"/>
<keyword evidence="2" id="KW-1133">Transmembrane helix</keyword>
<organism evidence="3 4">
    <name type="scientific">Allosphingosinicella humi</name>
    <dbReference type="NCBI Taxonomy" id="2068657"/>
    <lineage>
        <taxon>Bacteria</taxon>
        <taxon>Pseudomonadati</taxon>
        <taxon>Pseudomonadota</taxon>
        <taxon>Alphaproteobacteria</taxon>
        <taxon>Sphingomonadales</taxon>
        <taxon>Sphingomonadaceae</taxon>
        <taxon>Allosphingosinicella</taxon>
    </lineage>
</organism>
<name>A0A2U2IYY3_9SPHN</name>
<gene>
    <name evidence="3" type="ORF">DF286_14345</name>
</gene>
<keyword evidence="2" id="KW-0812">Transmembrane</keyword>
<feature type="compositionally biased region" description="Polar residues" evidence="1">
    <location>
        <begin position="10"/>
        <end position="26"/>
    </location>
</feature>
<comment type="caution">
    <text evidence="3">The sequence shown here is derived from an EMBL/GenBank/DDBJ whole genome shotgun (WGS) entry which is preliminary data.</text>
</comment>